<gene>
    <name evidence="5" type="ORF">SAMN04487977_11118</name>
</gene>
<dbReference type="InterPro" id="IPR036286">
    <property type="entry name" value="LexA/Signal_pep-like_sf"/>
</dbReference>
<accession>A0A1H9J035</accession>
<keyword evidence="3" id="KW-0472">Membrane</keyword>
<dbReference type="SUPFAM" id="SSF51306">
    <property type="entry name" value="LexA/Signal peptidase"/>
    <property type="match status" value="1"/>
</dbReference>
<evidence type="ECO:0000313" key="6">
    <source>
        <dbReference type="Proteomes" id="UP000182360"/>
    </source>
</evidence>
<dbReference type="AlphaFoldDB" id="A0A1H9J035"/>
<dbReference type="EC" id="3.4.21.89" evidence="3"/>
<comment type="subcellular location">
    <subcellularLocation>
        <location evidence="3">Membrane</location>
        <topology evidence="3">Single-pass type II membrane protein</topology>
    </subcellularLocation>
</comment>
<dbReference type="InterPro" id="IPR019533">
    <property type="entry name" value="Peptidase_S26"/>
</dbReference>
<dbReference type="CDD" id="cd06530">
    <property type="entry name" value="S26_SPase_I"/>
    <property type="match status" value="1"/>
</dbReference>
<dbReference type="GO" id="GO:0004252">
    <property type="term" value="F:serine-type endopeptidase activity"/>
    <property type="evidence" value="ECO:0007669"/>
    <property type="project" value="InterPro"/>
</dbReference>
<dbReference type="OrthoDB" id="9802919at2"/>
<dbReference type="CDD" id="cd06462">
    <property type="entry name" value="Peptidase_S24_S26"/>
    <property type="match status" value="1"/>
</dbReference>
<sequence length="232" mass="27067">MNRNIEVFSYQLKKERQKRAISVILFFICLYIFVNLAITYLVYPVNQNSCSMIPDVPENSVVMVSPLLNTYERGDIVLLKPRNSVDVNFFKRQADIFVRFFTAQKISIIEKTELPASKAHLRRVVGMPGDTIYMRDYVLYIKPAGQKHFLTEFEIVDKPYNVTFFVPPSDWDTEIGIKGSFDEFTLGYNEYFVLADNRKSSDDSRLWGAVNKEDVSAKVFMCYFPFKSFRLF</sequence>
<feature type="transmembrane region" description="Helical" evidence="3">
    <location>
        <begin position="21"/>
        <end position="43"/>
    </location>
</feature>
<dbReference type="RefSeq" id="WP_074645193.1">
    <property type="nucleotide sequence ID" value="NZ_AP025286.1"/>
</dbReference>
<keyword evidence="3" id="KW-1133">Transmembrane helix</keyword>
<keyword evidence="6" id="KW-1185">Reference proteome</keyword>
<dbReference type="GO" id="GO:0006465">
    <property type="term" value="P:signal peptide processing"/>
    <property type="evidence" value="ECO:0007669"/>
    <property type="project" value="InterPro"/>
</dbReference>
<dbReference type="Gene3D" id="2.10.109.10">
    <property type="entry name" value="Umud Fragment, subunit A"/>
    <property type="match status" value="1"/>
</dbReference>
<dbReference type="PANTHER" id="PTHR43390">
    <property type="entry name" value="SIGNAL PEPTIDASE I"/>
    <property type="match status" value="1"/>
</dbReference>
<proteinExistence type="inferred from homology"/>
<dbReference type="PRINTS" id="PR00727">
    <property type="entry name" value="LEADERPTASE"/>
</dbReference>
<keyword evidence="3" id="KW-0378">Hydrolase</keyword>
<protein>
    <recommendedName>
        <fullName evidence="2 3">Signal peptidase I</fullName>
        <ecNumber evidence="3">3.4.21.89</ecNumber>
    </recommendedName>
</protein>
<name>A0A1H9J035_9SPIR</name>
<dbReference type="Proteomes" id="UP000182360">
    <property type="component" value="Unassembled WGS sequence"/>
</dbReference>
<dbReference type="PANTHER" id="PTHR43390:SF1">
    <property type="entry name" value="CHLOROPLAST PROCESSING PEPTIDASE"/>
    <property type="match status" value="1"/>
</dbReference>
<dbReference type="NCBIfam" id="TIGR02227">
    <property type="entry name" value="sigpep_I_bact"/>
    <property type="match status" value="1"/>
</dbReference>
<dbReference type="STRING" id="163.SAMN04487775_102133"/>
<evidence type="ECO:0000256" key="2">
    <source>
        <dbReference type="ARBA" id="ARBA00019232"/>
    </source>
</evidence>
<evidence type="ECO:0000256" key="3">
    <source>
        <dbReference type="RuleBase" id="RU362042"/>
    </source>
</evidence>
<evidence type="ECO:0000256" key="1">
    <source>
        <dbReference type="ARBA" id="ARBA00009370"/>
    </source>
</evidence>
<dbReference type="Pfam" id="PF10502">
    <property type="entry name" value="Peptidase_S26"/>
    <property type="match status" value="1"/>
</dbReference>
<reference evidence="5 6" key="1">
    <citation type="submission" date="2016-10" db="EMBL/GenBank/DDBJ databases">
        <authorList>
            <person name="de Groot N.N."/>
        </authorList>
    </citation>
    <scope>NUCLEOTIDE SEQUENCE [LARGE SCALE GENOMIC DNA]</scope>
    <source>
        <strain evidence="5 6">B25</strain>
    </source>
</reference>
<dbReference type="EMBL" id="FOFU01000011">
    <property type="protein sequence ID" value="SEQ80210.1"/>
    <property type="molecule type" value="Genomic_DNA"/>
</dbReference>
<keyword evidence="3" id="KW-0812">Transmembrane</keyword>
<evidence type="ECO:0000313" key="5">
    <source>
        <dbReference type="EMBL" id="SEQ80210.1"/>
    </source>
</evidence>
<dbReference type="GO" id="GO:0016020">
    <property type="term" value="C:membrane"/>
    <property type="evidence" value="ECO:0007669"/>
    <property type="project" value="UniProtKB-SubCell"/>
</dbReference>
<evidence type="ECO:0000259" key="4">
    <source>
        <dbReference type="Pfam" id="PF10502"/>
    </source>
</evidence>
<dbReference type="InterPro" id="IPR000223">
    <property type="entry name" value="Pept_S26A_signal_pept_1"/>
</dbReference>
<dbReference type="GO" id="GO:0009003">
    <property type="term" value="F:signal peptidase activity"/>
    <property type="evidence" value="ECO:0007669"/>
    <property type="project" value="UniProtKB-EC"/>
</dbReference>
<comment type="catalytic activity">
    <reaction evidence="3">
        <text>Cleavage of hydrophobic, N-terminal signal or leader sequences from secreted and periplasmic proteins.</text>
        <dbReference type="EC" id="3.4.21.89"/>
    </reaction>
</comment>
<organism evidence="5 6">
    <name type="scientific">Treponema bryantii</name>
    <dbReference type="NCBI Taxonomy" id="163"/>
    <lineage>
        <taxon>Bacteria</taxon>
        <taxon>Pseudomonadati</taxon>
        <taxon>Spirochaetota</taxon>
        <taxon>Spirochaetia</taxon>
        <taxon>Spirochaetales</taxon>
        <taxon>Treponemataceae</taxon>
        <taxon>Treponema</taxon>
    </lineage>
</organism>
<keyword evidence="3" id="KW-0645">Protease</keyword>
<comment type="similarity">
    <text evidence="1 3">Belongs to the peptidase S26 family.</text>
</comment>
<feature type="domain" description="Peptidase S26" evidence="4">
    <location>
        <begin position="22"/>
        <end position="224"/>
    </location>
</feature>